<keyword evidence="3" id="KW-1185">Reference proteome</keyword>
<dbReference type="Proteomes" id="UP001215280">
    <property type="component" value="Unassembled WGS sequence"/>
</dbReference>
<name>A0AAD7HJ30_9AGAR</name>
<protein>
    <submittedName>
        <fullName evidence="1">Uncharacterized protein</fullName>
    </submittedName>
</protein>
<evidence type="ECO:0000313" key="1">
    <source>
        <dbReference type="EMBL" id="KAJ7721442.1"/>
    </source>
</evidence>
<sequence length="353" mass="39297">MSNLKATLLAPDLGFSTNQVLPSVIGGATPTTSAMMLGSEILHCQLYLHHLLDRLLRQERLLAIRAPVGAVANDTLKEIQLLIDDARPTMGVVNTLQRIRVKYIDSEDCEEGEWRASASEILSALQNSIGRLSGSARIGVPAHFNKSYTEYFVQITANEPLVFETQLLVVPKNDRLNLRVLRIPQADIRPVDPEINWDSLINGASASAATGSAPRTKEPTDRELEWIKAEIKALPGYAKFEANRSKPLQNIDRVEHWRFAFNADKKFYKSNWPSDISTSKITKVPIQLALQIGSTMLAEAIQMIGIIDCYTTEGVHYSKEVVAQISKSDEKDPKATVPKGFLIQWEKDHPVTK</sequence>
<comment type="caution">
    <text evidence="1">The sequence shown here is derived from an EMBL/GenBank/DDBJ whole genome shotgun (WGS) entry which is preliminary data.</text>
</comment>
<evidence type="ECO:0000313" key="2">
    <source>
        <dbReference type="EMBL" id="KAJ7750711.1"/>
    </source>
</evidence>
<organism evidence="1 3">
    <name type="scientific">Mycena maculata</name>
    <dbReference type="NCBI Taxonomy" id="230809"/>
    <lineage>
        <taxon>Eukaryota</taxon>
        <taxon>Fungi</taxon>
        <taxon>Dikarya</taxon>
        <taxon>Basidiomycota</taxon>
        <taxon>Agaricomycotina</taxon>
        <taxon>Agaricomycetes</taxon>
        <taxon>Agaricomycetidae</taxon>
        <taxon>Agaricales</taxon>
        <taxon>Marasmiineae</taxon>
        <taxon>Mycenaceae</taxon>
        <taxon>Mycena</taxon>
    </lineage>
</organism>
<dbReference type="EMBL" id="JARJLG010000268">
    <property type="protein sequence ID" value="KAJ7721442.1"/>
    <property type="molecule type" value="Genomic_DNA"/>
</dbReference>
<evidence type="ECO:0000313" key="3">
    <source>
        <dbReference type="Proteomes" id="UP001215280"/>
    </source>
</evidence>
<dbReference type="EMBL" id="JARJLG010000081">
    <property type="protein sequence ID" value="KAJ7750711.1"/>
    <property type="molecule type" value="Genomic_DNA"/>
</dbReference>
<reference evidence="1" key="1">
    <citation type="submission" date="2023-03" db="EMBL/GenBank/DDBJ databases">
        <title>Massive genome expansion in bonnet fungi (Mycena s.s.) driven by repeated elements and novel gene families across ecological guilds.</title>
        <authorList>
            <consortium name="Lawrence Berkeley National Laboratory"/>
            <person name="Harder C.B."/>
            <person name="Miyauchi S."/>
            <person name="Viragh M."/>
            <person name="Kuo A."/>
            <person name="Thoen E."/>
            <person name="Andreopoulos B."/>
            <person name="Lu D."/>
            <person name="Skrede I."/>
            <person name="Drula E."/>
            <person name="Henrissat B."/>
            <person name="Morin E."/>
            <person name="Kohler A."/>
            <person name="Barry K."/>
            <person name="LaButti K."/>
            <person name="Morin E."/>
            <person name="Salamov A."/>
            <person name="Lipzen A."/>
            <person name="Mereny Z."/>
            <person name="Hegedus B."/>
            <person name="Baldrian P."/>
            <person name="Stursova M."/>
            <person name="Weitz H."/>
            <person name="Taylor A."/>
            <person name="Grigoriev I.V."/>
            <person name="Nagy L.G."/>
            <person name="Martin F."/>
            <person name="Kauserud H."/>
        </authorList>
    </citation>
    <scope>NUCLEOTIDE SEQUENCE</scope>
    <source>
        <strain evidence="1">CBHHK188m</strain>
    </source>
</reference>
<gene>
    <name evidence="2" type="ORF">DFH07DRAFT_775042</name>
    <name evidence="1" type="ORF">DFH07DRAFT_784127</name>
</gene>
<dbReference type="AlphaFoldDB" id="A0AAD7HJ30"/>
<proteinExistence type="predicted"/>
<accession>A0AAD7HJ30</accession>